<dbReference type="Pfam" id="PF02518">
    <property type="entry name" value="HATPase_c"/>
    <property type="match status" value="1"/>
</dbReference>
<evidence type="ECO:0000313" key="13">
    <source>
        <dbReference type="Proteomes" id="UP001597201"/>
    </source>
</evidence>
<dbReference type="InterPro" id="IPR018062">
    <property type="entry name" value="HTH_AraC-typ_CS"/>
</dbReference>
<feature type="domain" description="HTH araC/xylS-type" evidence="9">
    <location>
        <begin position="1263"/>
        <end position="1362"/>
    </location>
</feature>
<organism evidence="12 13">
    <name type="scientific">Namhaeicola litoreus</name>
    <dbReference type="NCBI Taxonomy" id="1052145"/>
    <lineage>
        <taxon>Bacteria</taxon>
        <taxon>Pseudomonadati</taxon>
        <taxon>Bacteroidota</taxon>
        <taxon>Flavobacteriia</taxon>
        <taxon>Flavobacteriales</taxon>
        <taxon>Flavobacteriaceae</taxon>
        <taxon>Namhaeicola</taxon>
    </lineage>
</organism>
<dbReference type="Pfam" id="PF07494">
    <property type="entry name" value="Reg_prop"/>
    <property type="match status" value="4"/>
</dbReference>
<dbReference type="SUPFAM" id="SSF47384">
    <property type="entry name" value="Homodimeric domain of signal transducing histidine kinase"/>
    <property type="match status" value="1"/>
</dbReference>
<dbReference type="PROSITE" id="PS00041">
    <property type="entry name" value="HTH_ARAC_FAMILY_1"/>
    <property type="match status" value="1"/>
</dbReference>
<dbReference type="RefSeq" id="WP_377177007.1">
    <property type="nucleotide sequence ID" value="NZ_JBHTMY010000002.1"/>
</dbReference>
<dbReference type="SMART" id="SM00388">
    <property type="entry name" value="HisKA"/>
    <property type="match status" value="1"/>
</dbReference>
<name>A0ABW3Y0E1_9FLAO</name>
<dbReference type="InterPro" id="IPR003661">
    <property type="entry name" value="HisK_dim/P_dom"/>
</dbReference>
<keyword evidence="6" id="KW-0804">Transcription</keyword>
<dbReference type="EC" id="2.7.13.3" evidence="2"/>
<dbReference type="InterPro" id="IPR036097">
    <property type="entry name" value="HisK_dim/P_sf"/>
</dbReference>
<evidence type="ECO:0000256" key="1">
    <source>
        <dbReference type="ARBA" id="ARBA00000085"/>
    </source>
</evidence>
<protein>
    <recommendedName>
        <fullName evidence="2">histidine kinase</fullName>
        <ecNumber evidence="2">2.7.13.3</ecNumber>
    </recommendedName>
</protein>
<dbReference type="InterPro" id="IPR011123">
    <property type="entry name" value="Y_Y_Y"/>
</dbReference>
<dbReference type="SUPFAM" id="SSF63829">
    <property type="entry name" value="Calcium-dependent phosphotriesterase"/>
    <property type="match status" value="1"/>
</dbReference>
<evidence type="ECO:0000256" key="4">
    <source>
        <dbReference type="ARBA" id="ARBA00023015"/>
    </source>
</evidence>
<dbReference type="CDD" id="cd00082">
    <property type="entry name" value="HisKA"/>
    <property type="match status" value="1"/>
</dbReference>
<keyword evidence="5" id="KW-0238">DNA-binding</keyword>
<dbReference type="SMART" id="SM00448">
    <property type="entry name" value="REC"/>
    <property type="match status" value="1"/>
</dbReference>
<dbReference type="InterPro" id="IPR011110">
    <property type="entry name" value="Reg_prop"/>
</dbReference>
<dbReference type="PROSITE" id="PS01124">
    <property type="entry name" value="HTH_ARAC_FAMILY_2"/>
    <property type="match status" value="1"/>
</dbReference>
<dbReference type="Pfam" id="PF12833">
    <property type="entry name" value="HTH_18"/>
    <property type="match status" value="1"/>
</dbReference>
<dbReference type="SMART" id="SM00387">
    <property type="entry name" value="HATPase_c"/>
    <property type="match status" value="1"/>
</dbReference>
<dbReference type="SMART" id="SM00342">
    <property type="entry name" value="HTH_ARAC"/>
    <property type="match status" value="1"/>
</dbReference>
<dbReference type="Gene3D" id="2.60.40.10">
    <property type="entry name" value="Immunoglobulins"/>
    <property type="match status" value="1"/>
</dbReference>
<dbReference type="Pfam" id="PF00072">
    <property type="entry name" value="Response_reg"/>
    <property type="match status" value="1"/>
</dbReference>
<keyword evidence="8" id="KW-0732">Signal</keyword>
<evidence type="ECO:0000313" key="12">
    <source>
        <dbReference type="EMBL" id="MFD1315084.1"/>
    </source>
</evidence>
<dbReference type="Pfam" id="PF07495">
    <property type="entry name" value="Y_Y_Y"/>
    <property type="match status" value="1"/>
</dbReference>
<dbReference type="PANTHER" id="PTHR43547">
    <property type="entry name" value="TWO-COMPONENT HISTIDINE KINASE"/>
    <property type="match status" value="1"/>
</dbReference>
<dbReference type="InterPro" id="IPR004358">
    <property type="entry name" value="Sig_transdc_His_kin-like_C"/>
</dbReference>
<dbReference type="InterPro" id="IPR015943">
    <property type="entry name" value="WD40/YVTN_repeat-like_dom_sf"/>
</dbReference>
<dbReference type="SUPFAM" id="SSF52172">
    <property type="entry name" value="CheY-like"/>
    <property type="match status" value="1"/>
</dbReference>
<dbReference type="InterPro" id="IPR003594">
    <property type="entry name" value="HATPase_dom"/>
</dbReference>
<feature type="domain" description="Histidine kinase" evidence="10">
    <location>
        <begin position="849"/>
        <end position="1069"/>
    </location>
</feature>
<evidence type="ECO:0000259" key="11">
    <source>
        <dbReference type="PROSITE" id="PS50110"/>
    </source>
</evidence>
<evidence type="ECO:0000256" key="8">
    <source>
        <dbReference type="SAM" id="SignalP"/>
    </source>
</evidence>
<keyword evidence="4" id="KW-0805">Transcription regulation</keyword>
<dbReference type="InterPro" id="IPR013783">
    <property type="entry name" value="Ig-like_fold"/>
</dbReference>
<dbReference type="InterPro" id="IPR011006">
    <property type="entry name" value="CheY-like_superfamily"/>
</dbReference>
<gene>
    <name evidence="12" type="ORF">ACFQ39_05605</name>
</gene>
<evidence type="ECO:0000256" key="7">
    <source>
        <dbReference type="PROSITE-ProRule" id="PRU00169"/>
    </source>
</evidence>
<keyword evidence="13" id="KW-1185">Reference proteome</keyword>
<accession>A0ABW3Y0E1</accession>
<dbReference type="InterPro" id="IPR005467">
    <property type="entry name" value="His_kinase_dom"/>
</dbReference>
<dbReference type="Gene3D" id="3.40.50.2300">
    <property type="match status" value="1"/>
</dbReference>
<dbReference type="InterPro" id="IPR018060">
    <property type="entry name" value="HTH_AraC"/>
</dbReference>
<dbReference type="Proteomes" id="UP001597201">
    <property type="component" value="Unassembled WGS sequence"/>
</dbReference>
<dbReference type="Gene3D" id="1.10.287.130">
    <property type="match status" value="1"/>
</dbReference>
<feature type="domain" description="Response regulatory" evidence="11">
    <location>
        <begin position="1116"/>
        <end position="1231"/>
    </location>
</feature>
<evidence type="ECO:0000256" key="6">
    <source>
        <dbReference type="ARBA" id="ARBA00023163"/>
    </source>
</evidence>
<evidence type="ECO:0000259" key="10">
    <source>
        <dbReference type="PROSITE" id="PS50109"/>
    </source>
</evidence>
<keyword evidence="3 7" id="KW-0597">Phosphoprotein</keyword>
<proteinExistence type="predicted"/>
<dbReference type="PANTHER" id="PTHR43547:SF2">
    <property type="entry name" value="HYBRID SIGNAL TRANSDUCTION HISTIDINE KINASE C"/>
    <property type="match status" value="1"/>
</dbReference>
<evidence type="ECO:0000256" key="3">
    <source>
        <dbReference type="ARBA" id="ARBA00022553"/>
    </source>
</evidence>
<evidence type="ECO:0000256" key="2">
    <source>
        <dbReference type="ARBA" id="ARBA00012438"/>
    </source>
</evidence>
<comment type="catalytic activity">
    <reaction evidence="1">
        <text>ATP + protein L-histidine = ADP + protein N-phospho-L-histidine.</text>
        <dbReference type="EC" id="2.7.13.3"/>
    </reaction>
</comment>
<dbReference type="EMBL" id="JBHTMY010000002">
    <property type="protein sequence ID" value="MFD1315084.1"/>
    <property type="molecule type" value="Genomic_DNA"/>
</dbReference>
<comment type="caution">
    <text evidence="12">The sequence shown here is derived from an EMBL/GenBank/DDBJ whole genome shotgun (WGS) entry which is preliminary data.</text>
</comment>
<dbReference type="SUPFAM" id="SSF55874">
    <property type="entry name" value="ATPase domain of HSP90 chaperone/DNA topoisomerase II/histidine kinase"/>
    <property type="match status" value="1"/>
</dbReference>
<evidence type="ECO:0000256" key="5">
    <source>
        <dbReference type="ARBA" id="ARBA00023125"/>
    </source>
</evidence>
<dbReference type="PROSITE" id="PS50110">
    <property type="entry name" value="RESPONSE_REGULATORY"/>
    <property type="match status" value="1"/>
</dbReference>
<sequence>MEKKSLLFIFTLLCFSLPSLAQGEAYRFVQYNTKNGLSQSSVITIHQDQFGQMWFGTRDGLNKFDGTTFTTYKNSPGDSLHLSNSDILAIKEDSEGKLWIGTYNGLNVYDQKTEQFTSYFHSTDNNSLSNNTIWTIAEIDNDIWLGTAKGLSIFDKEKKTFRNFFQSSHEEHFLPNNYIIKIFQGKNGEVMIGTASGLCRVEINPYGEMHFENIPFQIDGETLEKVLIQDITQDDQENYWIATKTNGLFKLNVQNKTIKSWNRIPEYSFLDNDIRSLIFDSENNLWIGSYKGVVVLNSSFQPIFNSYDNPDYAALTKIKSIFTDKKGSVWLGSYYGGTNLWDKANINFINLQENQGQNGLSYHVVSSIASKDELVYFGTEGGGITVYNTMTNKTDFSINDKLIGLNDFNIKSLHLSNNKLWIGTFTEGVTVLDLNKREIDPNFLSPELKNLLENTGVYSISKENDDSYFLGTFGDGLIQYNPKNKQIKKFKNNQSVTNALTNNRVRSILIDSKKRLWVGTQSGLNLLALDQLEEEEPGFTHFFFQDDILSGVDIQTIFEDSNRHIWVGTKALGLYKFVEGSFVKEDLPGTEKITTINAILEDKHQNLWLSTNQGIFKYHSVKKDLEIYNQKDGLASNEFKENAALNLNNKQLFFGTSTGVTYFDPEKLVVNSYVPQVILTDLKIKNESIEPNNESGILSHALTQTKKITLDYDNANFTLEFAIPNFINPQNNQYTYRLKGLEEDWTTTSNNKVSYTIQNPGQYLFELKGANNDGIWNVEPTRLEIQVKPAPWRSWWAFSIYTLLLASALIGLIQFLKSKARLKHELDLEHSEHLRNEELNQAKLQFFTNISHEFRTPLTLILGPLQQILLDYKGSNRMYKKLLVIENNANHLLQLINRLMDFRKMENNQLTLQAADGNIVKFLKEIYFSFSEFAKNGHYTYTFESSDDPILIYYDRGKLERVFFNLISNAFRYTPEGGEIKIRLIKEDQELKIEVEDTGVGVAEEYLDKIFDRFFEVPIHNEPQKNYNKGTGIGLAIAKSMVELHKGRIQVKSKATKGTVFSVYLPFGKEHLHENEILKDFKISDDLSQYQSQLEAPVQIAEDELEQFDDTEKSATILIVEDNKPLRTFIKTLLIKDYHIIEAENGKVALAQTIKHMPDLVVSDVIMPEMVGTELCAKIKENIKTSHIPVILLTSRTSLIYRFEGLESGADEYISKPFNIKEFRLKIKNLLAATSRFRQKFANEDNLSPSEITISSLDEKLLRKAFQIVDENIENENFDIPFFCAELGVSRTMLFTKIKAWTNFTPNEFIHEMRLKRAAQLLEQDKINISQISYKVGFKNPKYFSKCFQKKYGMTPTQYQQKFHQSFTELIE</sequence>
<evidence type="ECO:0000259" key="9">
    <source>
        <dbReference type="PROSITE" id="PS01124"/>
    </source>
</evidence>
<dbReference type="SUPFAM" id="SSF46689">
    <property type="entry name" value="Homeodomain-like"/>
    <property type="match status" value="1"/>
</dbReference>
<feature type="signal peptide" evidence="8">
    <location>
        <begin position="1"/>
        <end position="21"/>
    </location>
</feature>
<dbReference type="InterPro" id="IPR036890">
    <property type="entry name" value="HATPase_C_sf"/>
</dbReference>
<dbReference type="Gene3D" id="3.30.565.10">
    <property type="entry name" value="Histidine kinase-like ATPase, C-terminal domain"/>
    <property type="match status" value="1"/>
</dbReference>
<dbReference type="PRINTS" id="PR00344">
    <property type="entry name" value="BCTRLSENSOR"/>
</dbReference>
<reference evidence="13" key="1">
    <citation type="journal article" date="2019" name="Int. J. Syst. Evol. Microbiol.">
        <title>The Global Catalogue of Microorganisms (GCM) 10K type strain sequencing project: providing services to taxonomists for standard genome sequencing and annotation.</title>
        <authorList>
            <consortium name="The Broad Institute Genomics Platform"/>
            <consortium name="The Broad Institute Genome Sequencing Center for Infectious Disease"/>
            <person name="Wu L."/>
            <person name="Ma J."/>
        </authorList>
    </citation>
    <scope>NUCLEOTIDE SEQUENCE [LARGE SCALE GENOMIC DNA]</scope>
    <source>
        <strain evidence="13">CCUG 61485</strain>
    </source>
</reference>
<dbReference type="InterPro" id="IPR001789">
    <property type="entry name" value="Sig_transdc_resp-reg_receiver"/>
</dbReference>
<dbReference type="Pfam" id="PF00512">
    <property type="entry name" value="HisKA"/>
    <property type="match status" value="1"/>
</dbReference>
<feature type="modified residue" description="4-aspartylphosphate" evidence="7">
    <location>
        <position position="1164"/>
    </location>
</feature>
<feature type="chain" id="PRO_5045104052" description="histidine kinase" evidence="8">
    <location>
        <begin position="22"/>
        <end position="1372"/>
    </location>
</feature>
<dbReference type="Gene3D" id="1.10.10.60">
    <property type="entry name" value="Homeodomain-like"/>
    <property type="match status" value="1"/>
</dbReference>
<dbReference type="PROSITE" id="PS50109">
    <property type="entry name" value="HIS_KIN"/>
    <property type="match status" value="1"/>
</dbReference>
<dbReference type="InterPro" id="IPR009057">
    <property type="entry name" value="Homeodomain-like_sf"/>
</dbReference>
<dbReference type="SUPFAM" id="SSF50998">
    <property type="entry name" value="Quinoprotein alcohol dehydrogenase-like"/>
    <property type="match status" value="1"/>
</dbReference>
<dbReference type="Gene3D" id="2.130.10.10">
    <property type="entry name" value="YVTN repeat-like/Quinoprotein amine dehydrogenase"/>
    <property type="match status" value="2"/>
</dbReference>
<dbReference type="InterPro" id="IPR011047">
    <property type="entry name" value="Quinoprotein_ADH-like_sf"/>
</dbReference>